<reference evidence="1 2" key="1">
    <citation type="submission" date="2024-09" db="EMBL/GenBank/DDBJ databases">
        <authorList>
            <person name="Sun Q."/>
            <person name="Mori K."/>
        </authorList>
    </citation>
    <scope>NUCLEOTIDE SEQUENCE [LARGE SCALE GENOMIC DNA]</scope>
    <source>
        <strain evidence="1 2">JCM 3324</strain>
    </source>
</reference>
<keyword evidence="2" id="KW-1185">Reference proteome</keyword>
<comment type="caution">
    <text evidence="1">The sequence shown here is derived from an EMBL/GenBank/DDBJ whole genome shotgun (WGS) entry which is preliminary data.</text>
</comment>
<sequence length="137" mass="15313">MGFWFNSPYAIKEDNPASAGPLRLSSVQPIRCDSATYIRLHQQGGCVFTWVIPHFGINFHQHFAGDEESMEEAAALGVNILWRRMQAIALSSRPRMFGEKRIDALLHVRMALGAEWDDAARRMVEALPSASPDRSTG</sequence>
<dbReference type="EMBL" id="JBHMCF010000008">
    <property type="protein sequence ID" value="MFB9469795.1"/>
    <property type="molecule type" value="Genomic_DNA"/>
</dbReference>
<name>A0ABV5NHM1_9ACTN</name>
<evidence type="ECO:0000313" key="2">
    <source>
        <dbReference type="Proteomes" id="UP001589568"/>
    </source>
</evidence>
<accession>A0ABV5NHM1</accession>
<gene>
    <name evidence="1" type="ORF">ACFFR3_09795</name>
</gene>
<dbReference type="RefSeq" id="WP_379482970.1">
    <property type="nucleotide sequence ID" value="NZ_JBHMCF010000008.1"/>
</dbReference>
<proteinExistence type="predicted"/>
<dbReference type="Proteomes" id="UP001589568">
    <property type="component" value="Unassembled WGS sequence"/>
</dbReference>
<evidence type="ECO:0000313" key="1">
    <source>
        <dbReference type="EMBL" id="MFB9469795.1"/>
    </source>
</evidence>
<organism evidence="1 2">
    <name type="scientific">Nonomuraea salmonea</name>
    <dbReference type="NCBI Taxonomy" id="46181"/>
    <lineage>
        <taxon>Bacteria</taxon>
        <taxon>Bacillati</taxon>
        <taxon>Actinomycetota</taxon>
        <taxon>Actinomycetes</taxon>
        <taxon>Streptosporangiales</taxon>
        <taxon>Streptosporangiaceae</taxon>
        <taxon>Nonomuraea</taxon>
    </lineage>
</organism>
<protein>
    <submittedName>
        <fullName evidence="1">Uncharacterized protein</fullName>
    </submittedName>
</protein>